<organism evidence="3 4">
    <name type="scientific">Lutibaculum baratangense AMV1</name>
    <dbReference type="NCBI Taxonomy" id="631454"/>
    <lineage>
        <taxon>Bacteria</taxon>
        <taxon>Pseudomonadati</taxon>
        <taxon>Pseudomonadota</taxon>
        <taxon>Alphaproteobacteria</taxon>
        <taxon>Hyphomicrobiales</taxon>
        <taxon>Tepidamorphaceae</taxon>
        <taxon>Lutibaculum</taxon>
    </lineage>
</organism>
<dbReference type="PROSITE" id="PS50995">
    <property type="entry name" value="HTH_MARR_2"/>
    <property type="match status" value="1"/>
</dbReference>
<name>V4R0N4_9HYPH</name>
<evidence type="ECO:0000259" key="2">
    <source>
        <dbReference type="PROSITE" id="PS50995"/>
    </source>
</evidence>
<dbReference type="PANTHER" id="PTHR33164:SF89">
    <property type="entry name" value="MARR FAMILY REGULATORY PROTEIN"/>
    <property type="match status" value="1"/>
</dbReference>
<comment type="caution">
    <text evidence="3">The sequence shown here is derived from an EMBL/GenBank/DDBJ whole genome shotgun (WGS) entry which is preliminary data.</text>
</comment>
<dbReference type="Proteomes" id="UP000017819">
    <property type="component" value="Unassembled WGS sequence"/>
</dbReference>
<feature type="domain" description="HTH marR-type" evidence="2">
    <location>
        <begin position="15"/>
        <end position="147"/>
    </location>
</feature>
<gene>
    <name evidence="3" type="ORF">N177_1664</name>
</gene>
<evidence type="ECO:0000313" key="4">
    <source>
        <dbReference type="Proteomes" id="UP000017819"/>
    </source>
</evidence>
<proteinExistence type="predicted"/>
<dbReference type="InterPro" id="IPR036388">
    <property type="entry name" value="WH-like_DNA-bd_sf"/>
</dbReference>
<reference evidence="3 4" key="1">
    <citation type="journal article" date="2014" name="Genome Announc.">
        <title>Draft Genome Sequence of Lutibaculum baratangense Strain AMV1T, Isolated from a Mud Volcano in Andamans, India.</title>
        <authorList>
            <person name="Singh A."/>
            <person name="Sreenivas A."/>
            <person name="Sathyanarayana Reddy G."/>
            <person name="Pinnaka A.K."/>
            <person name="Shivaji S."/>
        </authorList>
    </citation>
    <scope>NUCLEOTIDE SEQUENCE [LARGE SCALE GENOMIC DNA]</scope>
    <source>
        <strain evidence="3 4">AMV1</strain>
    </source>
</reference>
<dbReference type="InterPro" id="IPR039422">
    <property type="entry name" value="MarR/SlyA-like"/>
</dbReference>
<keyword evidence="4" id="KW-1185">Reference proteome</keyword>
<evidence type="ECO:0000256" key="1">
    <source>
        <dbReference type="SAM" id="MobiDB-lite"/>
    </source>
</evidence>
<dbReference type="STRING" id="631454.N177_1664"/>
<dbReference type="Pfam" id="PF01047">
    <property type="entry name" value="MarR"/>
    <property type="match status" value="1"/>
</dbReference>
<dbReference type="GO" id="GO:0003700">
    <property type="term" value="F:DNA-binding transcription factor activity"/>
    <property type="evidence" value="ECO:0007669"/>
    <property type="project" value="InterPro"/>
</dbReference>
<sequence length="173" mass="18892">MDHSRSSGGKEPQAPADLLRALRRIIRSVDIRSKYVARAVGLTTPQIVVLQGIRDLTNVTSSSLSAYVSLSPATVTTILDNLQARGFVSRERSQSDRRVVHPRLTDAGHDVLAAALPHMHDDFAEAFEAMPEEQRVETVAAFRRIADLMEKLAAEKKSANPPSPQSAGSRRSP</sequence>
<dbReference type="EMBL" id="AWXZ01000019">
    <property type="protein sequence ID" value="ESR25552.1"/>
    <property type="molecule type" value="Genomic_DNA"/>
</dbReference>
<protein>
    <submittedName>
        <fullName evidence="3">Transcriptional regulator, MarR family</fullName>
    </submittedName>
</protein>
<dbReference type="Gene3D" id="1.10.10.10">
    <property type="entry name" value="Winged helix-like DNA-binding domain superfamily/Winged helix DNA-binding domain"/>
    <property type="match status" value="1"/>
</dbReference>
<dbReference type="PANTHER" id="PTHR33164">
    <property type="entry name" value="TRANSCRIPTIONAL REGULATOR, MARR FAMILY"/>
    <property type="match status" value="1"/>
</dbReference>
<dbReference type="SUPFAM" id="SSF46785">
    <property type="entry name" value="Winged helix' DNA-binding domain"/>
    <property type="match status" value="1"/>
</dbReference>
<dbReference type="InterPro" id="IPR036390">
    <property type="entry name" value="WH_DNA-bd_sf"/>
</dbReference>
<accession>V4R0N4</accession>
<feature type="region of interest" description="Disordered" evidence="1">
    <location>
        <begin position="153"/>
        <end position="173"/>
    </location>
</feature>
<evidence type="ECO:0000313" key="3">
    <source>
        <dbReference type="EMBL" id="ESR25552.1"/>
    </source>
</evidence>
<dbReference type="InterPro" id="IPR000835">
    <property type="entry name" value="HTH_MarR-typ"/>
</dbReference>
<dbReference type="SMART" id="SM00347">
    <property type="entry name" value="HTH_MARR"/>
    <property type="match status" value="1"/>
</dbReference>
<dbReference type="AlphaFoldDB" id="V4R0N4"/>
<dbReference type="GO" id="GO:0006950">
    <property type="term" value="P:response to stress"/>
    <property type="evidence" value="ECO:0007669"/>
    <property type="project" value="TreeGrafter"/>
</dbReference>
<dbReference type="eggNOG" id="COG1846">
    <property type="taxonomic scope" value="Bacteria"/>
</dbReference>
<dbReference type="PRINTS" id="PR00598">
    <property type="entry name" value="HTHMARR"/>
</dbReference>
<dbReference type="RefSeq" id="WP_023431806.1">
    <property type="nucleotide sequence ID" value="NZ_AWXZ01000019.1"/>
</dbReference>